<evidence type="ECO:0000256" key="1">
    <source>
        <dbReference type="ARBA" id="ARBA00001947"/>
    </source>
</evidence>
<keyword evidence="8" id="KW-1185">Reference proteome</keyword>
<dbReference type="Gene3D" id="3.60.15.10">
    <property type="entry name" value="Ribonuclease Z/Hydroxyacylglutathione hydrolase-like"/>
    <property type="match status" value="1"/>
</dbReference>
<evidence type="ECO:0000256" key="2">
    <source>
        <dbReference type="ARBA" id="ARBA00007749"/>
    </source>
</evidence>
<comment type="cofactor">
    <cofactor evidence="1">
        <name>Zn(2+)</name>
        <dbReference type="ChEBI" id="CHEBI:29105"/>
    </cofactor>
</comment>
<feature type="domain" description="Metallo-beta-lactamase" evidence="6">
    <location>
        <begin position="38"/>
        <end position="238"/>
    </location>
</feature>
<keyword evidence="3" id="KW-0479">Metal-binding</keyword>
<dbReference type="EMBL" id="JAOVZQ010000001">
    <property type="protein sequence ID" value="MCY0093285.1"/>
    <property type="molecule type" value="Genomic_DNA"/>
</dbReference>
<evidence type="ECO:0000256" key="5">
    <source>
        <dbReference type="ARBA" id="ARBA00022833"/>
    </source>
</evidence>
<protein>
    <submittedName>
        <fullName evidence="7">N-acyl homoserine lactonase family protein</fullName>
    </submittedName>
</protein>
<gene>
    <name evidence="7" type="ORF">OEG82_04460</name>
</gene>
<sequence length="269" mass="30213">MSDVPVFEVYAIQYATSMRPTADYFVGADPHDGQSPINYYVWLIRSDDHIILIDTGFNAERAKQRGRNFLRCPTEGLRSLGIAPEDINTVIVTHLHYDHAGNLDLFPNARFVLQDEEMRFATGRYMRHELMRAPFELSDVLRMVTSNFEGRVDFVNGDAELCPGVGLHHVPGHSLGLQSVTVNSKRGRLCLASDAAHFFDNIRLGNPFKVTTHVGDTLEGHDRVLNLAGSTDRLIPGHDPQVSEIYRQHFDDNLIVVLHENPTRDPLAG</sequence>
<dbReference type="RefSeq" id="WP_267611254.1">
    <property type="nucleotide sequence ID" value="NZ_JAOVZQ010000001.1"/>
</dbReference>
<dbReference type="CDD" id="cd07729">
    <property type="entry name" value="AHL_lactonase_MBL-fold"/>
    <property type="match status" value="1"/>
</dbReference>
<dbReference type="SMART" id="SM00849">
    <property type="entry name" value="Lactamase_B"/>
    <property type="match status" value="1"/>
</dbReference>
<evidence type="ECO:0000313" key="7">
    <source>
        <dbReference type="EMBL" id="MCY0093285.1"/>
    </source>
</evidence>
<evidence type="ECO:0000256" key="4">
    <source>
        <dbReference type="ARBA" id="ARBA00022801"/>
    </source>
</evidence>
<name>A0ABT3YBZ2_9HYPH</name>
<dbReference type="InterPro" id="IPR051013">
    <property type="entry name" value="MBL_superfamily_lactonases"/>
</dbReference>
<dbReference type="Proteomes" id="UP001081283">
    <property type="component" value="Unassembled WGS sequence"/>
</dbReference>
<comment type="caution">
    <text evidence="7">The sequence shown here is derived from an EMBL/GenBank/DDBJ whole genome shotgun (WGS) entry which is preliminary data.</text>
</comment>
<evidence type="ECO:0000313" key="8">
    <source>
        <dbReference type="Proteomes" id="UP001081283"/>
    </source>
</evidence>
<organism evidence="7 8">
    <name type="scientific">Hoeflea ulvae</name>
    <dbReference type="NCBI Taxonomy" id="2983764"/>
    <lineage>
        <taxon>Bacteria</taxon>
        <taxon>Pseudomonadati</taxon>
        <taxon>Pseudomonadota</taxon>
        <taxon>Alphaproteobacteria</taxon>
        <taxon>Hyphomicrobiales</taxon>
        <taxon>Rhizobiaceae</taxon>
        <taxon>Hoeflea</taxon>
    </lineage>
</organism>
<dbReference type="InterPro" id="IPR036866">
    <property type="entry name" value="RibonucZ/Hydroxyglut_hydro"/>
</dbReference>
<dbReference type="Pfam" id="PF00753">
    <property type="entry name" value="Lactamase_B"/>
    <property type="match status" value="1"/>
</dbReference>
<evidence type="ECO:0000256" key="3">
    <source>
        <dbReference type="ARBA" id="ARBA00022723"/>
    </source>
</evidence>
<comment type="similarity">
    <text evidence="2">Belongs to the metallo-beta-lactamase superfamily.</text>
</comment>
<dbReference type="InterPro" id="IPR001279">
    <property type="entry name" value="Metallo-B-lactamas"/>
</dbReference>
<keyword evidence="4" id="KW-0378">Hydrolase</keyword>
<dbReference type="SUPFAM" id="SSF56281">
    <property type="entry name" value="Metallo-hydrolase/oxidoreductase"/>
    <property type="match status" value="1"/>
</dbReference>
<reference evidence="7" key="1">
    <citation type="submission" date="2022-10" db="EMBL/GenBank/DDBJ databases">
        <title>Hoeflea sp. J2-29, isolated from marine algae.</title>
        <authorList>
            <person name="Kristyanto S."/>
            <person name="Kim J.M."/>
            <person name="Jeon C.O."/>
        </authorList>
    </citation>
    <scope>NUCLEOTIDE SEQUENCE</scope>
    <source>
        <strain evidence="7">J2-29</strain>
    </source>
</reference>
<evidence type="ECO:0000259" key="6">
    <source>
        <dbReference type="SMART" id="SM00849"/>
    </source>
</evidence>
<accession>A0ABT3YBZ2</accession>
<proteinExistence type="inferred from homology"/>
<keyword evidence="5" id="KW-0862">Zinc</keyword>
<dbReference type="PANTHER" id="PTHR42978:SF7">
    <property type="entry name" value="METALLO-HYDROLASE RV2300C-RELATED"/>
    <property type="match status" value="1"/>
</dbReference>
<dbReference type="PANTHER" id="PTHR42978">
    <property type="entry name" value="QUORUM-QUENCHING LACTONASE YTNP-RELATED-RELATED"/>
    <property type="match status" value="1"/>
</dbReference>